<feature type="region of interest" description="Disordered" evidence="1">
    <location>
        <begin position="17"/>
        <end position="41"/>
    </location>
</feature>
<dbReference type="InterPro" id="IPR000477">
    <property type="entry name" value="RT_dom"/>
</dbReference>
<dbReference type="EMBL" id="SAWZ01000009">
    <property type="protein sequence ID" value="RXR02000.1"/>
    <property type="molecule type" value="Genomic_DNA"/>
</dbReference>
<dbReference type="SUPFAM" id="SSF56672">
    <property type="entry name" value="DNA/RNA polymerases"/>
    <property type="match status" value="1"/>
</dbReference>
<dbReference type="OrthoDB" id="9793236at2"/>
<reference evidence="3 4" key="1">
    <citation type="submission" date="2019-01" db="EMBL/GenBank/DDBJ databases">
        <title>Pseudoxanthomonas composti sp. nov., isolated from compost.</title>
        <authorList>
            <person name="Yang G."/>
        </authorList>
    </citation>
    <scope>NUCLEOTIDE SEQUENCE [LARGE SCALE GENOMIC DNA]</scope>
    <source>
        <strain evidence="3 4">GSS15</strain>
    </source>
</reference>
<evidence type="ECO:0000313" key="3">
    <source>
        <dbReference type="EMBL" id="RXR02000.1"/>
    </source>
</evidence>
<comment type="caution">
    <text evidence="3">The sequence shown here is derived from an EMBL/GenBank/DDBJ whole genome shotgun (WGS) entry which is preliminary data.</text>
</comment>
<dbReference type="NCBIfam" id="NF041746">
    <property type="entry name" value="Drt2"/>
    <property type="match status" value="1"/>
</dbReference>
<accession>A0A4V1N0T0</accession>
<dbReference type="InterPro" id="IPR043502">
    <property type="entry name" value="DNA/RNA_pol_sf"/>
</dbReference>
<organism evidence="3 4">
    <name type="scientific">Pseudoxanthomonas composti</name>
    <dbReference type="NCBI Taxonomy" id="2137479"/>
    <lineage>
        <taxon>Bacteria</taxon>
        <taxon>Pseudomonadati</taxon>
        <taxon>Pseudomonadota</taxon>
        <taxon>Gammaproteobacteria</taxon>
        <taxon>Lysobacterales</taxon>
        <taxon>Lysobacteraceae</taxon>
        <taxon>Pseudoxanthomonas</taxon>
    </lineage>
</organism>
<dbReference type="AlphaFoldDB" id="A0A4V1N0T0"/>
<feature type="domain" description="Reverse transcriptase" evidence="2">
    <location>
        <begin position="1"/>
        <end position="360"/>
    </location>
</feature>
<gene>
    <name evidence="3" type="ORF">EPA99_15170</name>
</gene>
<evidence type="ECO:0000313" key="4">
    <source>
        <dbReference type="Proteomes" id="UP000289784"/>
    </source>
</evidence>
<sequence>MGRVSLDGACAVPAGGACGRHSQPRPVDIGGLMRDRGPPGSALEAALQKKRSYKHFDVPLNSKKCEQLVSDPVAVSRHAFFPFLRLDIVRPRIKRLATGKLQKSNKVRDIRYAAHADAAIYAYYNYVLAELYEQKLSIAGLQEEVIAFRPLGKSNVNFAKEAFDWVASNAPCTALGFDVKDFFGSLDHAFLKSAWAELLGKATLPKDHYAVYRSLTRHASVELIAARKALGISRSALEKRERICEAAEFRSAIRGAGLVHVNSSGRGIPQGSPMSALLSNIYMLAFDKEMSKAARYVGGYYRRYCDDILVIVKAEHVTDFKKFVEDKLANLRLTMQAAKTLECAFTPLADKPLQYLGLVFDGKRILLRSSGVARYYKKMRAGVRQHTKAKTMDGETPLAVQRQKRLLRQYTEHAPEFQRSYPSYVKRVSIAAGSPAIIQQLRRHRRCFKKLMEE</sequence>
<name>A0A4V1N0T0_9GAMM</name>
<dbReference type="Pfam" id="PF00078">
    <property type="entry name" value="RVT_1"/>
    <property type="match status" value="1"/>
</dbReference>
<keyword evidence="4" id="KW-1185">Reference proteome</keyword>
<dbReference type="Proteomes" id="UP000289784">
    <property type="component" value="Unassembled WGS sequence"/>
</dbReference>
<protein>
    <recommendedName>
        <fullName evidence="2">Reverse transcriptase domain-containing protein</fullName>
    </recommendedName>
</protein>
<evidence type="ECO:0000259" key="2">
    <source>
        <dbReference type="PROSITE" id="PS50878"/>
    </source>
</evidence>
<evidence type="ECO:0000256" key="1">
    <source>
        <dbReference type="SAM" id="MobiDB-lite"/>
    </source>
</evidence>
<dbReference type="PROSITE" id="PS50878">
    <property type="entry name" value="RT_POL"/>
    <property type="match status" value="1"/>
</dbReference>
<dbReference type="PROSITE" id="PS51257">
    <property type="entry name" value="PROKAR_LIPOPROTEIN"/>
    <property type="match status" value="1"/>
</dbReference>
<proteinExistence type="predicted"/>